<organism evidence="2 3">
    <name type="scientific">Marinicauda pacifica</name>
    <dbReference type="NCBI Taxonomy" id="1133559"/>
    <lineage>
        <taxon>Bacteria</taxon>
        <taxon>Pseudomonadati</taxon>
        <taxon>Pseudomonadota</taxon>
        <taxon>Alphaproteobacteria</taxon>
        <taxon>Maricaulales</taxon>
        <taxon>Maricaulaceae</taxon>
        <taxon>Marinicauda</taxon>
    </lineage>
</organism>
<protein>
    <submittedName>
        <fullName evidence="2">Uncharacterized protein</fullName>
    </submittedName>
</protein>
<evidence type="ECO:0000313" key="2">
    <source>
        <dbReference type="EMBL" id="TGY94206.1"/>
    </source>
</evidence>
<sequence length="64" mass="6782">MSRLRPARIAYAAIALILVAIGALFFMFLEESVAQTSCGVVTLTEAETETEAPCAAVERVANGH</sequence>
<comment type="caution">
    <text evidence="2">The sequence shown here is derived from an EMBL/GenBank/DDBJ whole genome shotgun (WGS) entry which is preliminary data.</text>
</comment>
<gene>
    <name evidence="2" type="ORF">E5162_02715</name>
</gene>
<keyword evidence="1" id="KW-0472">Membrane</keyword>
<feature type="transmembrane region" description="Helical" evidence="1">
    <location>
        <begin position="9"/>
        <end position="29"/>
    </location>
</feature>
<name>A0A4S2HDY5_9PROT</name>
<evidence type="ECO:0000313" key="3">
    <source>
        <dbReference type="Proteomes" id="UP000305451"/>
    </source>
</evidence>
<keyword evidence="1" id="KW-1133">Transmembrane helix</keyword>
<dbReference type="AlphaFoldDB" id="A0A4S2HDY5"/>
<proteinExistence type="predicted"/>
<dbReference type="EMBL" id="SRXV01000001">
    <property type="protein sequence ID" value="TGY94206.1"/>
    <property type="molecule type" value="Genomic_DNA"/>
</dbReference>
<dbReference type="RefSeq" id="WP_135943402.1">
    <property type="nucleotide sequence ID" value="NZ_BMEI01000001.1"/>
</dbReference>
<reference evidence="2 3" key="1">
    <citation type="journal article" date="2013" name="Int. J. Syst. Evol. Microbiol.">
        <title>Marinicauda pacifica gen. nov., sp. nov., a prosthecate alphaproteobacterium of the family Hyphomonadaceae isolated from deep seawater.</title>
        <authorList>
            <person name="Zhang X.Y."/>
            <person name="Li G.W."/>
            <person name="Wang C.S."/>
            <person name="Zhang Y.J."/>
            <person name="Xu X.W."/>
            <person name="Li H."/>
            <person name="Liu A."/>
            <person name="Liu C."/>
            <person name="Xie B.B."/>
            <person name="Qin Q.L."/>
            <person name="Xu Z."/>
            <person name="Chen X.L."/>
            <person name="Zhou B.C."/>
            <person name="Zhang Y.Z."/>
        </authorList>
    </citation>
    <scope>NUCLEOTIDE SEQUENCE [LARGE SCALE GENOMIC DNA]</scope>
    <source>
        <strain evidence="2 3">P-1 km-3</strain>
    </source>
</reference>
<accession>A0A4S2HDY5</accession>
<keyword evidence="3" id="KW-1185">Reference proteome</keyword>
<keyword evidence="1" id="KW-0812">Transmembrane</keyword>
<dbReference type="Proteomes" id="UP000305451">
    <property type="component" value="Unassembled WGS sequence"/>
</dbReference>
<evidence type="ECO:0000256" key="1">
    <source>
        <dbReference type="SAM" id="Phobius"/>
    </source>
</evidence>